<dbReference type="EMBL" id="CAAHFH010000001">
    <property type="protein sequence ID" value="VGO19367.1"/>
    <property type="molecule type" value="Genomic_DNA"/>
</dbReference>
<gene>
    <name evidence="6" type="ORF">SCARR_01425</name>
</gene>
<keyword evidence="1" id="KW-0479">Metal-binding</keyword>
<dbReference type="Gene3D" id="3.40.720.10">
    <property type="entry name" value="Alkaline Phosphatase, subunit A"/>
    <property type="match status" value="1"/>
</dbReference>
<dbReference type="InterPro" id="IPR017850">
    <property type="entry name" value="Alkaline_phosphatase_core_sf"/>
</dbReference>
<evidence type="ECO:0000256" key="4">
    <source>
        <dbReference type="SAM" id="SignalP"/>
    </source>
</evidence>
<dbReference type="RefSeq" id="WP_136060775.1">
    <property type="nucleotide sequence ID" value="NZ_CAAHFH010000001.1"/>
</dbReference>
<keyword evidence="2" id="KW-0378">Hydrolase</keyword>
<evidence type="ECO:0000256" key="2">
    <source>
        <dbReference type="ARBA" id="ARBA00022801"/>
    </source>
</evidence>
<dbReference type="GO" id="GO:0005737">
    <property type="term" value="C:cytoplasm"/>
    <property type="evidence" value="ECO:0007669"/>
    <property type="project" value="TreeGrafter"/>
</dbReference>
<organism evidence="6 7">
    <name type="scientific">Pontiella sulfatireligans</name>
    <dbReference type="NCBI Taxonomy" id="2750658"/>
    <lineage>
        <taxon>Bacteria</taxon>
        <taxon>Pseudomonadati</taxon>
        <taxon>Kiritimatiellota</taxon>
        <taxon>Kiritimatiellia</taxon>
        <taxon>Kiritimatiellales</taxon>
        <taxon>Pontiellaceae</taxon>
        <taxon>Pontiella</taxon>
    </lineage>
</organism>
<evidence type="ECO:0000256" key="1">
    <source>
        <dbReference type="ARBA" id="ARBA00022723"/>
    </source>
</evidence>
<name>A0A6C2UIU1_9BACT</name>
<dbReference type="PANTHER" id="PTHR45953">
    <property type="entry name" value="IDURONATE 2-SULFATASE"/>
    <property type="match status" value="1"/>
</dbReference>
<feature type="region of interest" description="Disordered" evidence="3">
    <location>
        <begin position="462"/>
        <end position="488"/>
    </location>
</feature>
<evidence type="ECO:0000259" key="5">
    <source>
        <dbReference type="Pfam" id="PF00884"/>
    </source>
</evidence>
<dbReference type="GO" id="GO:0046872">
    <property type="term" value="F:metal ion binding"/>
    <property type="evidence" value="ECO:0007669"/>
    <property type="project" value="UniProtKB-KW"/>
</dbReference>
<dbReference type="InterPro" id="IPR000917">
    <property type="entry name" value="Sulfatase_N"/>
</dbReference>
<keyword evidence="4" id="KW-0732">Signal</keyword>
<feature type="signal peptide" evidence="4">
    <location>
        <begin position="1"/>
        <end position="19"/>
    </location>
</feature>
<proteinExistence type="predicted"/>
<sequence length="488" mass="55668">MLKHLFAIAILGSLTTVHAKSDKPNILFIFADDMSYETIGAYGLLDIDTPHLDKMVEAGTTFTHAYNMGAYNGAVCVASRAMLNTGRFVWNTYAHDTGPKMKKEVQDRRMWSQLMNKAGYRTYMTGKWHVKAKPEDIFDVAVHERPGMPNQTPEGYNRPVDEEDYKNGWKPWETKYEGFWKGGKHWSEVVADDSINFLNDAKTHDEPFFMYLAFNAAHDPRQAPKEYVDRYPLDRVKLPENFVPKYKYQDEIGCGEELRDARLAPFPRTEYSVKVNRQEYFALITHMDDQIGRILQALEETGQADNTYIVFTADHGLAIGHHGLIGKQNMYDHSVRVPFMVVGPNVKKGEKNNAPIYLQDIMPTALDLAGAPIPDDVEFKSLLPMLKGEKKHYDSIYGAYKGQQRMICKDDWKLIHYPTADANRLYNMKADPFEQNDLATNPEYASKVKELKTALLTLSADLSDPLDYNNPVESWKKAASAKNKKSTH</sequence>
<reference evidence="6 7" key="1">
    <citation type="submission" date="2019-04" db="EMBL/GenBank/DDBJ databases">
        <authorList>
            <person name="Van Vliet M D."/>
        </authorList>
    </citation>
    <scope>NUCLEOTIDE SEQUENCE [LARGE SCALE GENOMIC DNA]</scope>
    <source>
        <strain evidence="6 7">F21</strain>
    </source>
</reference>
<accession>A0A6C2UIU1</accession>
<evidence type="ECO:0000256" key="3">
    <source>
        <dbReference type="SAM" id="MobiDB-lite"/>
    </source>
</evidence>
<feature type="chain" id="PRO_5028880894" evidence="4">
    <location>
        <begin position="20"/>
        <end position="488"/>
    </location>
</feature>
<evidence type="ECO:0000313" key="6">
    <source>
        <dbReference type="EMBL" id="VGO19367.1"/>
    </source>
</evidence>
<evidence type="ECO:0000313" key="7">
    <source>
        <dbReference type="Proteomes" id="UP000346198"/>
    </source>
</evidence>
<feature type="domain" description="Sulfatase N-terminal" evidence="5">
    <location>
        <begin position="24"/>
        <end position="371"/>
    </location>
</feature>
<dbReference type="AlphaFoldDB" id="A0A6C2UIU1"/>
<dbReference type="GO" id="GO:0008484">
    <property type="term" value="F:sulfuric ester hydrolase activity"/>
    <property type="evidence" value="ECO:0007669"/>
    <property type="project" value="TreeGrafter"/>
</dbReference>
<keyword evidence="7" id="KW-1185">Reference proteome</keyword>
<protein>
    <submittedName>
        <fullName evidence="6">Arylsulfatase</fullName>
    </submittedName>
</protein>
<dbReference type="CDD" id="cd16155">
    <property type="entry name" value="sulfatase_like"/>
    <property type="match status" value="1"/>
</dbReference>
<dbReference type="Proteomes" id="UP000346198">
    <property type="component" value="Unassembled WGS sequence"/>
</dbReference>
<dbReference type="Pfam" id="PF00884">
    <property type="entry name" value="Sulfatase"/>
    <property type="match status" value="1"/>
</dbReference>
<dbReference type="PANTHER" id="PTHR45953:SF1">
    <property type="entry name" value="IDURONATE 2-SULFATASE"/>
    <property type="match status" value="1"/>
</dbReference>
<dbReference type="SUPFAM" id="SSF53649">
    <property type="entry name" value="Alkaline phosphatase-like"/>
    <property type="match status" value="1"/>
</dbReference>